<evidence type="ECO:0000259" key="7">
    <source>
        <dbReference type="SMART" id="SM01158"/>
    </source>
</evidence>
<keyword evidence="2 6" id="KW-0812">Transmembrane</keyword>
<evidence type="ECO:0000256" key="4">
    <source>
        <dbReference type="ARBA" id="ARBA00023136"/>
    </source>
</evidence>
<dbReference type="InterPro" id="IPR039868">
    <property type="entry name" value="ARMD3-like"/>
</dbReference>
<name>A0A3M7IXS5_HORWE</name>
<evidence type="ECO:0000256" key="3">
    <source>
        <dbReference type="ARBA" id="ARBA00022989"/>
    </source>
</evidence>
<reference evidence="8 9" key="1">
    <citation type="journal article" date="2018" name="BMC Genomics">
        <title>Genomic evidence for intraspecific hybridization in a clonal and extremely halotolerant yeast.</title>
        <authorList>
            <person name="Gostincar C."/>
            <person name="Stajich J.E."/>
            <person name="Zupancic J."/>
            <person name="Zalar P."/>
            <person name="Gunde-Cimerman N."/>
        </authorList>
    </citation>
    <scope>NUCLEOTIDE SEQUENCE [LARGE SCALE GENOMIC DNA]</scope>
    <source>
        <strain evidence="8 9">EXF-120</strain>
    </source>
</reference>
<comment type="caution">
    <text evidence="8">The sequence shown here is derived from an EMBL/GenBank/DDBJ whole genome shotgun (WGS) entry which is preliminary data.</text>
</comment>
<feature type="transmembrane region" description="Helical" evidence="6">
    <location>
        <begin position="803"/>
        <end position="827"/>
    </location>
</feature>
<dbReference type="GO" id="GO:0016020">
    <property type="term" value="C:membrane"/>
    <property type="evidence" value="ECO:0007669"/>
    <property type="project" value="UniProtKB-SubCell"/>
</dbReference>
<organism evidence="8 9">
    <name type="scientific">Hortaea werneckii</name>
    <name type="common">Black yeast</name>
    <name type="synonym">Cladosporium werneckii</name>
    <dbReference type="NCBI Taxonomy" id="91943"/>
    <lineage>
        <taxon>Eukaryota</taxon>
        <taxon>Fungi</taxon>
        <taxon>Dikarya</taxon>
        <taxon>Ascomycota</taxon>
        <taxon>Pezizomycotina</taxon>
        <taxon>Dothideomycetes</taxon>
        <taxon>Dothideomycetidae</taxon>
        <taxon>Mycosphaerellales</taxon>
        <taxon>Teratosphaeriaceae</taxon>
        <taxon>Hortaea</taxon>
    </lineage>
</organism>
<dbReference type="AlphaFoldDB" id="A0A3M7IXS5"/>
<evidence type="ECO:0000313" key="8">
    <source>
        <dbReference type="EMBL" id="RMZ30287.1"/>
    </source>
</evidence>
<feature type="region of interest" description="Disordered" evidence="5">
    <location>
        <begin position="726"/>
        <end position="748"/>
    </location>
</feature>
<evidence type="ECO:0000256" key="1">
    <source>
        <dbReference type="ARBA" id="ARBA00004370"/>
    </source>
</evidence>
<feature type="compositionally biased region" description="Polar residues" evidence="5">
    <location>
        <begin position="726"/>
        <end position="739"/>
    </location>
</feature>
<sequence>MEQSPLTQQARPEVFEPKIIGLYRQLFREVEDDEKPNGFWRELFLLKPDIPQLRQILDDTDPEFLLHVQHQPQQLLLNAVETLKAKQSPSDEHALDTLTVFFAVVLTKKYTNPSSDIIDVLAGLDKVDVVFTELVAVLDHAIKDGRTLAVRQKAVKAAIAVVSGGYQTAVVSYFIQRDFFPALMKTVHQSENPLDAAEPFMLTGLLANYNKFEMHNQYRVRFADFVNDETMTRVVESVAWTCTLLRSKYIAIQDDTPVGWSVAGTLSYVGLGALAGAKPATPALTEEQQRELFNEQPGPETSTLLTLYDFTLANKLFCHHFVSQASSDKAQPPPFSAFLSFASYLHQHAFRSARASLYAYLTLLILVVLSEDAKIAKLMCETTAQVRLCRQRPPQLPLPKTADRPYATAILDLLADGINHNLRKRLDVPFYIQTLSVLSRLLGYLSKSRTKLSHHWSELWRSLLSFVRFLNQYADELNMLGASEVAQALVDVLVQALTSGEAFLPENKDYDDLFYKLVESGEALTKLRDAYSLAKAQERHAVYTLIGVSTHYADLIESHRARKEHLSPKEINKIIKQGYETLNIEPKEDAEPVDAFREADHKVKLKQIARVAVADATVSVSSDRQPMQERDEYCAIASAAADYCKQALVIINLTSSINKRFSAILYNKATHNASTTPMPFSISNMEIQQLGPATSEEFLPRYTAQDNSPPPVYNIDDNNAVAAEATNDNSNLPQPSAQHQAPKPPPTAHLARCSRIAVFAQMVLHHSAREDRLPSYESVDSLDRLSQRPMPAPRRKGSLWRRYRTAIILYSIVAVLCVIGVSLLAIYSNSLEAGEGTREEETMASSAEVGTFGNS</sequence>
<dbReference type="SMART" id="SM01158">
    <property type="entry name" value="DUF1741"/>
    <property type="match status" value="1"/>
</dbReference>
<keyword evidence="3 6" id="KW-1133">Transmembrane helix</keyword>
<evidence type="ECO:0000256" key="6">
    <source>
        <dbReference type="SAM" id="Phobius"/>
    </source>
</evidence>
<dbReference type="OrthoDB" id="2012278at2759"/>
<evidence type="ECO:0000313" key="9">
    <source>
        <dbReference type="Proteomes" id="UP000281677"/>
    </source>
</evidence>
<proteinExistence type="predicted"/>
<dbReference type="VEuPathDB" id="FungiDB:BTJ68_01446"/>
<dbReference type="EMBL" id="QWIT01000135">
    <property type="protein sequence ID" value="RMZ30287.1"/>
    <property type="molecule type" value="Genomic_DNA"/>
</dbReference>
<protein>
    <recommendedName>
        <fullName evidence="7">Armadillo-like helical domain-containing protein</fullName>
    </recommendedName>
</protein>
<comment type="subcellular location">
    <subcellularLocation>
        <location evidence="1">Membrane</location>
    </subcellularLocation>
</comment>
<dbReference type="Proteomes" id="UP000281677">
    <property type="component" value="Unassembled WGS sequence"/>
</dbReference>
<dbReference type="GO" id="GO:0005829">
    <property type="term" value="C:cytosol"/>
    <property type="evidence" value="ECO:0007669"/>
    <property type="project" value="TreeGrafter"/>
</dbReference>
<gene>
    <name evidence="8" type="ORF">D0859_05594</name>
</gene>
<dbReference type="Pfam" id="PF08427">
    <property type="entry name" value="ARMH3_C"/>
    <property type="match status" value="1"/>
</dbReference>
<feature type="domain" description="Armadillo-like helical" evidence="7">
    <location>
        <begin position="397"/>
        <end position="620"/>
    </location>
</feature>
<dbReference type="InterPro" id="IPR013636">
    <property type="entry name" value="ARMH3_C"/>
</dbReference>
<evidence type="ECO:0000256" key="5">
    <source>
        <dbReference type="SAM" id="MobiDB-lite"/>
    </source>
</evidence>
<dbReference type="PANTHER" id="PTHR13608:SF3">
    <property type="entry name" value="ARMADILLO-LIKE HELICAL DOMAIN-CONTAINING PROTEIN 3"/>
    <property type="match status" value="1"/>
</dbReference>
<dbReference type="PANTHER" id="PTHR13608">
    <property type="entry name" value="ARMADILLO-LIKE HELICAL DOMAIN-CONTAINING PROTEIN 3"/>
    <property type="match status" value="1"/>
</dbReference>
<keyword evidence="4 6" id="KW-0472">Membrane</keyword>
<evidence type="ECO:0000256" key="2">
    <source>
        <dbReference type="ARBA" id="ARBA00022692"/>
    </source>
</evidence>
<accession>A0A3M7IXS5</accession>